<dbReference type="STRING" id="1291743.LOSG293_510010"/>
<keyword evidence="2" id="KW-1185">Reference proteome</keyword>
<accession>A0A081BKY5</accession>
<reference evidence="1" key="1">
    <citation type="journal article" date="2014" name="Genome Announc.">
        <title>Draft Genome Sequence of Lactobacillus oryzae Strain SG293T.</title>
        <authorList>
            <person name="Tanizawa Y."/>
            <person name="Fujisawa T."/>
            <person name="Mochizuki T."/>
            <person name="Kaminuma E."/>
            <person name="Nakamura Y."/>
            <person name="Tohno M."/>
        </authorList>
    </citation>
    <scope>NUCLEOTIDE SEQUENCE [LARGE SCALE GENOMIC DNA]</scope>
    <source>
        <strain evidence="1">SG293</strain>
    </source>
</reference>
<organism evidence="1 2">
    <name type="scientific">Secundilactobacillus oryzae JCM 18671</name>
    <dbReference type="NCBI Taxonomy" id="1291743"/>
    <lineage>
        <taxon>Bacteria</taxon>
        <taxon>Bacillati</taxon>
        <taxon>Bacillota</taxon>
        <taxon>Bacilli</taxon>
        <taxon>Lactobacillales</taxon>
        <taxon>Lactobacillaceae</taxon>
        <taxon>Secundilactobacillus</taxon>
    </lineage>
</organism>
<dbReference type="Proteomes" id="UP000028700">
    <property type="component" value="Unassembled WGS sequence"/>
</dbReference>
<sequence length="78" mass="8923">MENYQRQASGNKIFDSNDIHENVILNKIPDILNILLIDRTTSTPKKYGEIYRLSTPTGYYTANKDKVKFIFAVKAGVK</sequence>
<protein>
    <submittedName>
        <fullName evidence="1">Uncharacterized protein</fullName>
    </submittedName>
</protein>
<dbReference type="RefSeq" id="WP_034529682.1">
    <property type="nucleotide sequence ID" value="NZ_BBAZ01000053.1"/>
</dbReference>
<gene>
    <name evidence="1" type="ORF">LOSG293_510010</name>
</gene>
<evidence type="ECO:0000313" key="2">
    <source>
        <dbReference type="Proteomes" id="UP000028700"/>
    </source>
</evidence>
<name>A0A081BKY5_9LACO</name>
<dbReference type="EMBL" id="BBJM01000051">
    <property type="protein sequence ID" value="GAK48703.1"/>
    <property type="molecule type" value="Genomic_DNA"/>
</dbReference>
<evidence type="ECO:0000313" key="1">
    <source>
        <dbReference type="EMBL" id="GAK48703.1"/>
    </source>
</evidence>
<dbReference type="AlphaFoldDB" id="A0A081BKY5"/>
<proteinExistence type="predicted"/>
<comment type="caution">
    <text evidence="1">The sequence shown here is derived from an EMBL/GenBank/DDBJ whole genome shotgun (WGS) entry which is preliminary data.</text>
</comment>